<gene>
    <name evidence="5" type="ORF">RB636_19115</name>
</gene>
<feature type="transmembrane region" description="Helical" evidence="2">
    <location>
        <begin position="515"/>
        <end position="535"/>
    </location>
</feature>
<dbReference type="InterPro" id="IPR007331">
    <property type="entry name" value="Htaa"/>
</dbReference>
<dbReference type="Pfam" id="PF04213">
    <property type="entry name" value="HtaA"/>
    <property type="match status" value="2"/>
</dbReference>
<dbReference type="RefSeq" id="WP_331787502.1">
    <property type="nucleotide sequence ID" value="NZ_JAVFKM010000009.1"/>
</dbReference>
<evidence type="ECO:0000256" key="3">
    <source>
        <dbReference type="SAM" id="SignalP"/>
    </source>
</evidence>
<evidence type="ECO:0000259" key="4">
    <source>
        <dbReference type="Pfam" id="PF04213"/>
    </source>
</evidence>
<keyword evidence="3" id="KW-0732">Signal</keyword>
<feature type="domain" description="Htaa" evidence="4">
    <location>
        <begin position="47"/>
        <end position="202"/>
    </location>
</feature>
<keyword evidence="2" id="KW-0472">Membrane</keyword>
<protein>
    <submittedName>
        <fullName evidence="5">HtaA domain-containing protein</fullName>
    </submittedName>
</protein>
<accession>A0ABU7WUU9</accession>
<evidence type="ECO:0000256" key="2">
    <source>
        <dbReference type="SAM" id="Phobius"/>
    </source>
</evidence>
<keyword evidence="2" id="KW-1133">Transmembrane helix</keyword>
<feature type="compositionally biased region" description="Gly residues" evidence="1">
    <location>
        <begin position="230"/>
        <end position="246"/>
    </location>
</feature>
<dbReference type="Proteomes" id="UP001348265">
    <property type="component" value="Unassembled WGS sequence"/>
</dbReference>
<feature type="region of interest" description="Disordered" evidence="1">
    <location>
        <begin position="200"/>
        <end position="288"/>
    </location>
</feature>
<feature type="compositionally biased region" description="Low complexity" evidence="1">
    <location>
        <begin position="207"/>
        <end position="217"/>
    </location>
</feature>
<comment type="caution">
    <text evidence="5">The sequence shown here is derived from an EMBL/GenBank/DDBJ whole genome shotgun (WGS) entry which is preliminary data.</text>
</comment>
<evidence type="ECO:0000313" key="6">
    <source>
        <dbReference type="Proteomes" id="UP001348265"/>
    </source>
</evidence>
<dbReference type="EMBL" id="JAVFKM010000009">
    <property type="protein sequence ID" value="MEF3115287.1"/>
    <property type="molecule type" value="Genomic_DNA"/>
</dbReference>
<reference evidence="5 6" key="1">
    <citation type="submission" date="2023-08" db="EMBL/GenBank/DDBJ databases">
        <authorList>
            <person name="Sharma P."/>
            <person name="Verma V."/>
            <person name="Mohan M.K."/>
            <person name="Dubey A.K."/>
        </authorList>
    </citation>
    <scope>NUCLEOTIDE SEQUENCE [LARGE SCALE GENOMIC DNA]</scope>
    <source>
        <strain evidence="5 6">ADP4</strain>
    </source>
</reference>
<feature type="domain" description="Htaa" evidence="4">
    <location>
        <begin position="299"/>
        <end position="458"/>
    </location>
</feature>
<feature type="region of interest" description="Disordered" evidence="1">
    <location>
        <begin position="467"/>
        <end position="489"/>
    </location>
</feature>
<name>A0ABU7WUU9_9ACTN</name>
<feature type="compositionally biased region" description="Low complexity" evidence="1">
    <location>
        <begin position="470"/>
        <end position="481"/>
    </location>
</feature>
<feature type="compositionally biased region" description="Low complexity" evidence="1">
    <location>
        <begin position="255"/>
        <end position="267"/>
    </location>
</feature>
<evidence type="ECO:0000256" key="1">
    <source>
        <dbReference type="SAM" id="MobiDB-lite"/>
    </source>
</evidence>
<sequence length="541" mass="52334">MAAIRRPLALAAAIATAATTAALCLPAVATAAPAAGTAAPKIQLKNGTLDWGVKESFRTYVKGMAHGDITAADGARQAPDNGPFTFTDGTGTYDMSTHAVATTFKGSVRFSSKAHGFDIKLADLKVATKGTSGAITADVTAAGKTQGDVALASLDLSAVRPGSGTGGAMTFAKIPVKLTAKGAEAFNGMYKEGQELDPATLTVTPEGTPGKPAQPAPGGKGHGGEDGKGGETGQGGKAGEQAGGEPRGQQGAHAGSGPQSGPDSASGSGSGTGSSDHEPAAAPASTPAASAAASGKVLDGTLDWGVKQSFREYITGPIAHGKAELAGGAVTSAAGYRFPKGHGTYDAAKASLAAQFNGSVRFTGHEGVLDLKFSNLKVTANGTKGTLIADVSAKARATGKVTNTPGMAVADLKIPAGALTAKNGVVTLKNVPATLTAAGSKAFDTMYKPGQALDPVTAAVTVDPKAHLPAGGDTSGSAAATGGSGSAGGGTATFSSGSGAGGGSLAATGATVPNGALAGVAGALIVAGGAATYAVRRRTAL</sequence>
<organism evidence="5 6">
    <name type="scientific">Streptomyces chrestomyceticus</name>
    <dbReference type="NCBI Taxonomy" id="68185"/>
    <lineage>
        <taxon>Bacteria</taxon>
        <taxon>Bacillati</taxon>
        <taxon>Actinomycetota</taxon>
        <taxon>Actinomycetes</taxon>
        <taxon>Kitasatosporales</taxon>
        <taxon>Streptomycetaceae</taxon>
        <taxon>Streptomyces</taxon>
    </lineage>
</organism>
<keyword evidence="6" id="KW-1185">Reference proteome</keyword>
<proteinExistence type="predicted"/>
<evidence type="ECO:0000313" key="5">
    <source>
        <dbReference type="EMBL" id="MEF3115287.1"/>
    </source>
</evidence>
<keyword evidence="2" id="KW-0812">Transmembrane</keyword>
<feature type="signal peptide" evidence="3">
    <location>
        <begin position="1"/>
        <end position="31"/>
    </location>
</feature>
<feature type="chain" id="PRO_5047496050" evidence="3">
    <location>
        <begin position="32"/>
        <end position="541"/>
    </location>
</feature>